<keyword evidence="3" id="KW-0813">Transport</keyword>
<sequence>MPLLVLGCASFVAWFISMLAGGGSPLVLIPLINVLLGAAAIAPVITTGMLIGNTQRALFFWKDIDWQVTKWHVPGSVFGAIFGSYVFTQIHPEGLQILIGIVLLLMVAYYLIRPQKNQFSAQAWQFLPLGCLNAFVSGIIGSTGPVMNPLYLSYGLVKEPMIATKAVNVVVMHMVKLITYLSLGVLTREYLAYGILIGLSAIPANWLGKLVLQRMSNDHFQQVVFAFVALSGMLMLWQQRGLWLSW</sequence>
<dbReference type="PANTHER" id="PTHR30269">
    <property type="entry name" value="TRANSMEMBRANE PROTEIN YFCA"/>
    <property type="match status" value="1"/>
</dbReference>
<evidence type="ECO:0000313" key="10">
    <source>
        <dbReference type="Proteomes" id="UP000607397"/>
    </source>
</evidence>
<dbReference type="RefSeq" id="WP_161826859.1">
    <property type="nucleotide sequence ID" value="NZ_WVIC01000050.1"/>
</dbReference>
<dbReference type="InterPro" id="IPR002781">
    <property type="entry name" value="TM_pro_TauE-like"/>
</dbReference>
<feature type="transmembrane region" description="Helical" evidence="8">
    <location>
        <begin position="190"/>
        <end position="208"/>
    </location>
</feature>
<evidence type="ECO:0000256" key="2">
    <source>
        <dbReference type="ARBA" id="ARBA00009142"/>
    </source>
</evidence>
<dbReference type="Proteomes" id="UP000607397">
    <property type="component" value="Unassembled WGS sequence"/>
</dbReference>
<reference evidence="9" key="1">
    <citation type="submission" date="2019-12" db="EMBL/GenBank/DDBJ databases">
        <title>High-Quality draft genome sequences of three cyanobacteria isolated from the limestone walls of the Old Cathedral of Coimbra.</title>
        <authorList>
            <person name="Tiago I."/>
            <person name="Soares F."/>
            <person name="Portugal A."/>
        </authorList>
    </citation>
    <scope>NUCLEOTIDE SEQUENCE [LARGE SCALE GENOMIC DNA]</scope>
    <source>
        <strain evidence="9">C</strain>
    </source>
</reference>
<evidence type="ECO:0000256" key="4">
    <source>
        <dbReference type="ARBA" id="ARBA00022475"/>
    </source>
</evidence>
<dbReference type="AlphaFoldDB" id="A0A8K2A2G5"/>
<feature type="transmembrane region" description="Helical" evidence="8">
    <location>
        <begin position="94"/>
        <end position="112"/>
    </location>
</feature>
<organism evidence="9 10">
    <name type="scientific">Petrachloros mirabilis ULC683</name>
    <dbReference type="NCBI Taxonomy" id="2781853"/>
    <lineage>
        <taxon>Bacteria</taxon>
        <taxon>Bacillati</taxon>
        <taxon>Cyanobacteriota</taxon>
        <taxon>Cyanophyceae</taxon>
        <taxon>Synechococcales</taxon>
        <taxon>Petrachlorosaceae</taxon>
        <taxon>Petrachloros</taxon>
        <taxon>Petrachloros mirabilis</taxon>
    </lineage>
</organism>
<name>A0A8K2A2G5_9CYAN</name>
<comment type="subcellular location">
    <subcellularLocation>
        <location evidence="1 8">Cell membrane</location>
        <topology evidence="1 8">Multi-pass membrane protein</topology>
    </subcellularLocation>
</comment>
<feature type="transmembrane region" description="Helical" evidence="8">
    <location>
        <begin position="220"/>
        <end position="237"/>
    </location>
</feature>
<feature type="transmembrane region" description="Helical" evidence="8">
    <location>
        <begin position="124"/>
        <end position="142"/>
    </location>
</feature>
<accession>A0A8K2A2G5</accession>
<keyword evidence="7 8" id="KW-0472">Membrane</keyword>
<evidence type="ECO:0000256" key="6">
    <source>
        <dbReference type="ARBA" id="ARBA00022989"/>
    </source>
</evidence>
<dbReference type="Pfam" id="PF01925">
    <property type="entry name" value="TauE"/>
    <property type="match status" value="1"/>
</dbReference>
<keyword evidence="10" id="KW-1185">Reference proteome</keyword>
<dbReference type="PANTHER" id="PTHR30269:SF37">
    <property type="entry name" value="MEMBRANE TRANSPORTER PROTEIN"/>
    <property type="match status" value="1"/>
</dbReference>
<evidence type="ECO:0000256" key="3">
    <source>
        <dbReference type="ARBA" id="ARBA00022448"/>
    </source>
</evidence>
<feature type="transmembrane region" description="Helical" evidence="8">
    <location>
        <begin position="71"/>
        <end position="88"/>
    </location>
</feature>
<keyword evidence="4 8" id="KW-1003">Cell membrane</keyword>
<evidence type="ECO:0000256" key="5">
    <source>
        <dbReference type="ARBA" id="ARBA00022692"/>
    </source>
</evidence>
<evidence type="ECO:0000256" key="8">
    <source>
        <dbReference type="RuleBase" id="RU363041"/>
    </source>
</evidence>
<dbReference type="InterPro" id="IPR052017">
    <property type="entry name" value="TSUP"/>
</dbReference>
<dbReference type="EMBL" id="WVIC01000050">
    <property type="protein sequence ID" value="NCJ08387.1"/>
    <property type="molecule type" value="Genomic_DNA"/>
</dbReference>
<gene>
    <name evidence="9" type="ORF">GS597_18115</name>
</gene>
<protein>
    <recommendedName>
        <fullName evidence="8">Probable membrane transporter protein</fullName>
    </recommendedName>
</protein>
<evidence type="ECO:0000256" key="1">
    <source>
        <dbReference type="ARBA" id="ARBA00004651"/>
    </source>
</evidence>
<feature type="transmembrane region" description="Helical" evidence="8">
    <location>
        <begin position="162"/>
        <end position="183"/>
    </location>
</feature>
<evidence type="ECO:0000256" key="7">
    <source>
        <dbReference type="ARBA" id="ARBA00023136"/>
    </source>
</evidence>
<comment type="similarity">
    <text evidence="2 8">Belongs to the 4-toluene sulfonate uptake permease (TSUP) (TC 2.A.102) family.</text>
</comment>
<comment type="caution">
    <text evidence="9">The sequence shown here is derived from an EMBL/GenBank/DDBJ whole genome shotgun (WGS) entry which is preliminary data.</text>
</comment>
<dbReference type="GO" id="GO:0005886">
    <property type="term" value="C:plasma membrane"/>
    <property type="evidence" value="ECO:0007669"/>
    <property type="project" value="UniProtKB-SubCell"/>
</dbReference>
<keyword evidence="6 8" id="KW-1133">Transmembrane helix</keyword>
<keyword evidence="5 8" id="KW-0812">Transmembrane</keyword>
<proteinExistence type="inferred from homology"/>
<feature type="transmembrane region" description="Helical" evidence="8">
    <location>
        <begin position="31"/>
        <end position="51"/>
    </location>
</feature>
<evidence type="ECO:0000313" key="9">
    <source>
        <dbReference type="EMBL" id="NCJ08387.1"/>
    </source>
</evidence>